<keyword evidence="4 6" id="KW-0067">ATP-binding</keyword>
<dbReference type="Pfam" id="PF02785">
    <property type="entry name" value="Biotin_carb_C"/>
    <property type="match status" value="1"/>
</dbReference>
<dbReference type="PROSITE" id="PS50975">
    <property type="entry name" value="ATP_GRASP"/>
    <property type="match status" value="1"/>
</dbReference>
<dbReference type="PROSITE" id="PS50989">
    <property type="entry name" value="COA_CT_CTER"/>
    <property type="match status" value="1"/>
</dbReference>
<dbReference type="GO" id="GO:0016874">
    <property type="term" value="F:ligase activity"/>
    <property type="evidence" value="ECO:0007669"/>
    <property type="project" value="UniProtKB-KW"/>
</dbReference>
<dbReference type="InterPro" id="IPR011761">
    <property type="entry name" value="ATP-grasp"/>
</dbReference>
<dbReference type="SUPFAM" id="SSF52096">
    <property type="entry name" value="ClpP/crotonase"/>
    <property type="match status" value="2"/>
</dbReference>
<dbReference type="PANTHER" id="PTHR18866:SF33">
    <property type="entry name" value="METHYLCROTONOYL-COA CARBOXYLASE SUBUNIT ALPHA, MITOCHONDRIAL-RELATED"/>
    <property type="match status" value="1"/>
</dbReference>
<dbReference type="InterPro" id="IPR011764">
    <property type="entry name" value="Biotin_carboxylation_dom"/>
</dbReference>
<evidence type="ECO:0000313" key="11">
    <source>
        <dbReference type="Proteomes" id="UP000297855"/>
    </source>
</evidence>
<dbReference type="Proteomes" id="UP000297855">
    <property type="component" value="Unassembled WGS sequence"/>
</dbReference>
<dbReference type="InterPro" id="IPR050856">
    <property type="entry name" value="Biotin_carboxylase_complex"/>
</dbReference>
<evidence type="ECO:0000256" key="6">
    <source>
        <dbReference type="PROSITE-ProRule" id="PRU00409"/>
    </source>
</evidence>
<feature type="domain" description="ATP-grasp" evidence="7">
    <location>
        <begin position="172"/>
        <end position="367"/>
    </location>
</feature>
<dbReference type="InterPro" id="IPR029045">
    <property type="entry name" value="ClpP/crotonase-like_dom_sf"/>
</dbReference>
<dbReference type="PROSITE" id="PS00188">
    <property type="entry name" value="BIOTIN"/>
    <property type="match status" value="1"/>
</dbReference>
<dbReference type="RefSeq" id="WP_135813250.1">
    <property type="nucleotide sequence ID" value="NZ_RQEV01000009.1"/>
</dbReference>
<evidence type="ECO:0000256" key="4">
    <source>
        <dbReference type="ARBA" id="ARBA00022840"/>
    </source>
</evidence>
<dbReference type="InterPro" id="IPR001882">
    <property type="entry name" value="Biotin_BS"/>
</dbReference>
<evidence type="ECO:0000259" key="7">
    <source>
        <dbReference type="PROSITE" id="PS50975"/>
    </source>
</evidence>
<keyword evidence="2" id="KW-0436">Ligase</keyword>
<dbReference type="PANTHER" id="PTHR18866">
    <property type="entry name" value="CARBOXYLASE:PYRUVATE/ACETYL-COA/PROPIONYL-COA CARBOXYLASE"/>
    <property type="match status" value="1"/>
</dbReference>
<dbReference type="Gene3D" id="3.30.470.20">
    <property type="entry name" value="ATP-grasp fold, B domain"/>
    <property type="match status" value="1"/>
</dbReference>
<dbReference type="SMART" id="SM00878">
    <property type="entry name" value="Biotin_carb_C"/>
    <property type="match status" value="1"/>
</dbReference>
<comment type="cofactor">
    <cofactor evidence="1">
        <name>biotin</name>
        <dbReference type="ChEBI" id="CHEBI:57586"/>
    </cofactor>
</comment>
<dbReference type="GO" id="GO:0046872">
    <property type="term" value="F:metal ion binding"/>
    <property type="evidence" value="ECO:0007669"/>
    <property type="project" value="InterPro"/>
</dbReference>
<dbReference type="SUPFAM" id="SSF51230">
    <property type="entry name" value="Single hybrid motif"/>
    <property type="match status" value="1"/>
</dbReference>
<accession>A0A4R9GPP5</accession>
<gene>
    <name evidence="10" type="ORF">EHO61_08805</name>
</gene>
<evidence type="ECO:0000259" key="9">
    <source>
        <dbReference type="PROSITE" id="PS50989"/>
    </source>
</evidence>
<keyword evidence="11" id="KW-1185">Reference proteome</keyword>
<name>A0A4R9GPP5_9LEPT</name>
<dbReference type="Gene3D" id="3.90.226.10">
    <property type="entry name" value="2-enoyl-CoA Hydratase, Chain A, domain 1"/>
    <property type="match status" value="3"/>
</dbReference>
<dbReference type="InterPro" id="IPR005482">
    <property type="entry name" value="Biotin_COase_C"/>
</dbReference>
<dbReference type="InterPro" id="IPR005481">
    <property type="entry name" value="BC-like_N"/>
</dbReference>
<dbReference type="Pfam" id="PF00364">
    <property type="entry name" value="Biotin_lipoyl"/>
    <property type="match status" value="1"/>
</dbReference>
<dbReference type="GO" id="GO:0005524">
    <property type="term" value="F:ATP binding"/>
    <property type="evidence" value="ECO:0007669"/>
    <property type="project" value="UniProtKB-UniRule"/>
</dbReference>
<dbReference type="InterPro" id="IPR011054">
    <property type="entry name" value="Rudment_hybrid_motif"/>
</dbReference>
<evidence type="ECO:0000313" key="10">
    <source>
        <dbReference type="EMBL" id="TGK18992.1"/>
    </source>
</evidence>
<comment type="caution">
    <text evidence="10">The sequence shown here is derived from an EMBL/GenBank/DDBJ whole genome shotgun (WGS) entry which is preliminary data.</text>
</comment>
<proteinExistence type="predicted"/>
<evidence type="ECO:0000256" key="3">
    <source>
        <dbReference type="ARBA" id="ARBA00022741"/>
    </source>
</evidence>
<dbReference type="SUPFAM" id="SSF51246">
    <property type="entry name" value="Rudiment single hybrid motif"/>
    <property type="match status" value="1"/>
</dbReference>
<dbReference type="PROSITE" id="PS50979">
    <property type="entry name" value="BC"/>
    <property type="match status" value="1"/>
</dbReference>
<evidence type="ECO:0000259" key="8">
    <source>
        <dbReference type="PROSITE" id="PS50979"/>
    </source>
</evidence>
<dbReference type="InterPro" id="IPR011763">
    <property type="entry name" value="COA_CT_C"/>
</dbReference>
<organism evidence="10 11">
    <name type="scientific">Leptospira fluminis</name>
    <dbReference type="NCBI Taxonomy" id="2484979"/>
    <lineage>
        <taxon>Bacteria</taxon>
        <taxon>Pseudomonadati</taxon>
        <taxon>Spirochaetota</taxon>
        <taxon>Spirochaetia</taxon>
        <taxon>Leptospirales</taxon>
        <taxon>Leptospiraceae</taxon>
        <taxon>Leptospira</taxon>
    </lineage>
</organism>
<dbReference type="InterPro" id="IPR011053">
    <property type="entry name" value="Single_hybrid_motif"/>
</dbReference>
<sequence>MKKTAIPKYESGTISLTQGISEIESCRVKLRELNATFRTKAFKSPKRQGKLQKVLIANRGEIAKRFFLALHEEGIRSVAVVADKDRGQSWFEFADEVVYIGEAKNYANIPVICAAVLESGANAVYPGYGFLSENYEFVEMLREAEKFYEREIIFMGPKASVMRKVGNKLDARHLASQNGVPLFQGSGSIRGIEEALIEAERIGYPIILKLDAGGGGKGMLVVRNPQELAPAIESAVRIGRSSYGNETFYLEKFIERPAHFEVQIFNGIAVGIRKCAVQRRNQKIIEESGEHFLPHSTQLQLLSGAEKIAGLSGYSNDCGAGTVEFLLDRETGQFGFLEMNTRLQVEYAVTDQSVGVDLVKWQIFLFDDREDQIPYHSALQSRFREREHSIQCRIYAEDPYQNYSPSPGKIKELELPTFNGIRCDFGFKKGDSIPGEFDPMVGKLLAFGKNRFEALQRMERALSEIYMSGITSNIEQLLSVVRHPKFREGDYDNRLLDEFPELVSAKTDLLEESITYACIGESLRETGRSVSEIFRERNLTQLLYSDNETESPAHYKIFINDSYYNVFLLRTGISEFWIGGECLPLRRVRVSRYSRDGLQLLAESGDRNVSVKIDAKPNFQLIRFFDSKGAVRYSRLKITSESKQDSGDDAGVLRSPFQGTFVKLCENPETKKPWTLGGTIRKGDSLIVISAMKMETLLKAPIDGVLSYLIEKGDLSRLIQGNTASGQILGKSFAEGEILAKVTFNSSESVSEHSSRLIFSESAQQQNLDTETPSSLARLEKWGDVPADGIEDREADLMKRPYSAVQRKEVRLLLRSWLLGFCSGSITKSKISALLKGLEKEEILKNRKERSEWEDIVKLFFRYIVLTKRLFLSDFLPGRSHFSELQRALIHWDREGFKPAKDTAKLLSRLFAFYGAKPWTQFRRMQDQGIAFGYILSSYRNQLAQPDFYAEILLALEPFLPSAKAFDVYLHELLALEERDRDPRLEKILKRILNKRKSNSFNIPEGVRTLAKRHQSKYKIFTREPMDLVSEQDFDRGKLFEFRSDLFLASENVSEKFTALLSEKLDYWKGRGQIRRLEFPSERYFLYVTESKEKTELLLVARLDSDPSESTGVDSEGKSFNENLENECIAAVSLLTAANRYHLASSIRLELVTEKGKTPFQGNPSPVRDREYEILRNSAASIMEFFLHADYSGLTLEILGAPEKSKIYSFFFRDGKLRMDILGKEDIRFPYSQEVEPKNSKMYEKGKWPLERWAEETFDPDTFREISIPGLDFPEYEETTTIPIGAKIFVGKISGQEAVFFFKDSRVAGGATGDKEGRKYFAAACISYRMDLPLYVWNDGAGANIKEGMVSLNRAAEGFFVNSLLTGRVPAREFMAAIESHNDPAIPELFSVIHKLKDLNLRPYLPEDRPSRCLIVAVGVGSSTGLDVYGSSQASIQVLLDEEQSYRVLTGAAVIESVTGERFTNYEIGGAKIMGRGTGTVDFIANDKVHLISILCRIQKILFGDPAYRYEEIGSLSERKSATDQEMRNRDVISEAVLGSASDEGDFLSIKDNYSGGEALVSGLLRLKGVPVLGLGPRSEFGFHSYASLIKAKESLRIARKSGTGVLLIYGRTWFSNSYLEDGESFRIGRDILNLLSANREPVLHIVKDSKSLKLSENTISGDVWILVEENRKEKRELSAGSLFKTPTFLVEDERKAFSVAGEVFSLLRYRNRMQEDTVRGVPSLPKDLSQAYDMRSSVIEAALDAGTFLEFFQADPGSSLITGLGRIAGKTVGIIADQPKDGGAPDASGTEKFRIFMEFLSKFDIPLVMLSDAPGFVPGLKQERLRIQQIGGESLDINVLSRNPVVSVVLRQNYGGRQIHAFSGFLRPGISYCSMKESTLAVMGAFSAFDLFHGGKVARLEEEGKKEEVETLRTEFLESFRNKAKASHDAFATGVIDHLFDEISELRGAILEGLLQAEQRCRDWNARRFSYASKEEIFPSPKE</sequence>
<keyword evidence="5" id="KW-0092">Biotin</keyword>
<dbReference type="InterPro" id="IPR034733">
    <property type="entry name" value="AcCoA_carboxyl_beta"/>
</dbReference>
<evidence type="ECO:0000256" key="1">
    <source>
        <dbReference type="ARBA" id="ARBA00001953"/>
    </source>
</evidence>
<dbReference type="OrthoDB" id="9807469at2"/>
<protein>
    <submittedName>
        <fullName evidence="10">Carbamoyl-phosphate synthase subunit L</fullName>
    </submittedName>
</protein>
<dbReference type="InterPro" id="IPR005479">
    <property type="entry name" value="CPAse_ATP-bd"/>
</dbReference>
<evidence type="ECO:0000256" key="2">
    <source>
        <dbReference type="ARBA" id="ARBA00022598"/>
    </source>
</evidence>
<dbReference type="SUPFAM" id="SSF56059">
    <property type="entry name" value="Glutathione synthetase ATP-binding domain-like"/>
    <property type="match status" value="1"/>
</dbReference>
<evidence type="ECO:0000256" key="5">
    <source>
        <dbReference type="ARBA" id="ARBA00023267"/>
    </source>
</evidence>
<dbReference type="Pfam" id="PF02786">
    <property type="entry name" value="CPSase_L_D2"/>
    <property type="match status" value="1"/>
</dbReference>
<dbReference type="Gene3D" id="2.40.50.100">
    <property type="match status" value="1"/>
</dbReference>
<keyword evidence="3 6" id="KW-0547">Nucleotide-binding</keyword>
<dbReference type="InterPro" id="IPR000089">
    <property type="entry name" value="Biotin_lipoyl"/>
</dbReference>
<dbReference type="EMBL" id="RQEV01000009">
    <property type="protein sequence ID" value="TGK18992.1"/>
    <property type="molecule type" value="Genomic_DNA"/>
</dbReference>
<dbReference type="PROSITE" id="PS00867">
    <property type="entry name" value="CPSASE_2"/>
    <property type="match status" value="1"/>
</dbReference>
<feature type="domain" description="CoA carboxyltransferase C-terminal" evidence="9">
    <location>
        <begin position="1703"/>
        <end position="1984"/>
    </location>
</feature>
<reference evidence="10" key="1">
    <citation type="journal article" date="2019" name="PLoS Negl. Trop. Dis.">
        <title>Revisiting the worldwide diversity of Leptospira species in the environment.</title>
        <authorList>
            <person name="Vincent A.T."/>
            <person name="Schiettekatte O."/>
            <person name="Bourhy P."/>
            <person name="Veyrier F.J."/>
            <person name="Picardeau M."/>
        </authorList>
    </citation>
    <scope>NUCLEOTIDE SEQUENCE [LARGE SCALE GENOMIC DNA]</scope>
    <source>
        <strain evidence="10">SCS5</strain>
    </source>
</reference>
<dbReference type="Pfam" id="PF00289">
    <property type="entry name" value="Biotin_carb_N"/>
    <property type="match status" value="1"/>
</dbReference>
<dbReference type="CDD" id="cd06850">
    <property type="entry name" value="biotinyl_domain"/>
    <property type="match status" value="1"/>
</dbReference>
<dbReference type="InterPro" id="IPR016185">
    <property type="entry name" value="PreATP-grasp_dom_sf"/>
</dbReference>
<dbReference type="Pfam" id="PF01039">
    <property type="entry name" value="Carboxyl_trans"/>
    <property type="match status" value="3"/>
</dbReference>
<feature type="domain" description="Biotin carboxylation" evidence="8">
    <location>
        <begin position="50"/>
        <end position="501"/>
    </location>
</feature>
<dbReference type="SUPFAM" id="SSF52440">
    <property type="entry name" value="PreATP-grasp domain"/>
    <property type="match status" value="1"/>
</dbReference>